<dbReference type="InterPro" id="IPR043502">
    <property type="entry name" value="DNA/RNA_pol_sf"/>
</dbReference>
<dbReference type="Pfam" id="PF17919">
    <property type="entry name" value="RT_RNaseH_2"/>
    <property type="match status" value="1"/>
</dbReference>
<feature type="region of interest" description="Disordered" evidence="2">
    <location>
        <begin position="1"/>
        <end position="58"/>
    </location>
</feature>
<dbReference type="InterPro" id="IPR036397">
    <property type="entry name" value="RNaseH_sf"/>
</dbReference>
<dbReference type="Gene3D" id="3.30.70.270">
    <property type="match status" value="2"/>
</dbReference>
<dbReference type="InterPro" id="IPR050951">
    <property type="entry name" value="Retrovirus_Pol_polyprotein"/>
</dbReference>
<evidence type="ECO:0000256" key="2">
    <source>
        <dbReference type="SAM" id="MobiDB-lite"/>
    </source>
</evidence>
<dbReference type="PANTHER" id="PTHR37984">
    <property type="entry name" value="PROTEIN CBG26694"/>
    <property type="match status" value="1"/>
</dbReference>
<dbReference type="SUPFAM" id="SSF56672">
    <property type="entry name" value="DNA/RNA polymerases"/>
    <property type="match status" value="1"/>
</dbReference>
<proteinExistence type="predicted"/>
<dbReference type="EMBL" id="BQNB010020480">
    <property type="protein sequence ID" value="GJT96432.1"/>
    <property type="molecule type" value="Genomic_DNA"/>
</dbReference>
<dbReference type="Proteomes" id="UP001151760">
    <property type="component" value="Unassembled WGS sequence"/>
</dbReference>
<dbReference type="InterPro" id="IPR041577">
    <property type="entry name" value="RT_RNaseH_2"/>
</dbReference>
<dbReference type="InterPro" id="IPR001584">
    <property type="entry name" value="Integrase_cat-core"/>
</dbReference>
<dbReference type="PANTHER" id="PTHR37984:SF5">
    <property type="entry name" value="PROTEIN NYNRIN-LIKE"/>
    <property type="match status" value="1"/>
</dbReference>
<evidence type="ECO:0000259" key="3">
    <source>
        <dbReference type="PROSITE" id="PS50994"/>
    </source>
</evidence>
<organism evidence="4 5">
    <name type="scientific">Tanacetum coccineum</name>
    <dbReference type="NCBI Taxonomy" id="301880"/>
    <lineage>
        <taxon>Eukaryota</taxon>
        <taxon>Viridiplantae</taxon>
        <taxon>Streptophyta</taxon>
        <taxon>Embryophyta</taxon>
        <taxon>Tracheophyta</taxon>
        <taxon>Spermatophyta</taxon>
        <taxon>Magnoliopsida</taxon>
        <taxon>eudicotyledons</taxon>
        <taxon>Gunneridae</taxon>
        <taxon>Pentapetalae</taxon>
        <taxon>asterids</taxon>
        <taxon>campanulids</taxon>
        <taxon>Asterales</taxon>
        <taxon>Asteraceae</taxon>
        <taxon>Asteroideae</taxon>
        <taxon>Anthemideae</taxon>
        <taxon>Anthemidinae</taxon>
        <taxon>Tanacetum</taxon>
    </lineage>
</organism>
<dbReference type="Gene3D" id="1.10.340.70">
    <property type="match status" value="1"/>
</dbReference>
<keyword evidence="1" id="KW-0511">Multifunctional enzyme</keyword>
<evidence type="ECO:0000313" key="5">
    <source>
        <dbReference type="Proteomes" id="UP001151760"/>
    </source>
</evidence>
<feature type="compositionally biased region" description="Acidic residues" evidence="2">
    <location>
        <begin position="40"/>
        <end position="58"/>
    </location>
</feature>
<dbReference type="PROSITE" id="PS50994">
    <property type="entry name" value="INTEGRASE"/>
    <property type="match status" value="1"/>
</dbReference>
<protein>
    <submittedName>
        <fullName evidence="4">Nucleotidyltransferase, ribonuclease H</fullName>
    </submittedName>
</protein>
<name>A0ABQ5IAD9_9ASTR</name>
<keyword evidence="5" id="KW-1185">Reference proteome</keyword>
<sequence length="850" mass="98059">MEDQPLPADASPTTLSPGYIADFNPEEDEEDPADHPIDGGDNDDNESSDDDNDDDDDVVKDTEAFEIDESASIPPTSPYHIILFSKTKSCTVHKRHDEENKEELVIFPSESLGLGLIYLISDSSWVSPVHVVPKREDSSKFQSLQKIKKRQPSPVLMGLLLTDECLEDFMEVFMDDFSVFGNSFDCCLANLDRMLARCEETNLVLNWEKCYFMVNERIVLRHKIFGAEIEVDKAKIDVIAKLSYHTNVKGVRSFLGHAGFYRRFIKDFSMISKPMTQLLMKDVKFDFSDDCKKAFNILKEKLTIAPIIISPDWNVPFELMCDVSDFVVEAVLGQRIDGKFNPIYYASKTLNNAQKHYTTTEKELLVVVFSFDKFRAENLAADHLSRLENSELGTFMEEEITNEFPDEHLMILKAELNSSEPWYADYVNYIVGKIMPPNWTPKKRRRFFSQVKNYFWDEPYAFKLCSDNVMRRCVVGNEIYGILAHYHSGPTVGHHSASITGRKVYESGLYWPSIFKDAKDYVIRCDACQRSGNISLRNEMPQNNIQVCDVFNVWGLDFMGPFSNSKGNKYILVAVDYVLKWVEAQALPTNNACVMIRFLRRLFARFGVLKALISNRGTHCCNSQLEKALQKYGVTHKLSTAYYPQTNGQTKVTNRAIKRILERSVGYNPKNWSEKLDDALWAFKTTYKTPTRCTPFRLVYGKACHLPVEIKHKAHWVLKQCNMDLTAAAKNLFIELNELMELRDGAYENTRIYKERTKRWHDSRLRGDKNFKVGDKELLFNSRFKMHPGKLKSKWYEPNVVKTVYPYETVEIIDKNGMSFKVNVERLKKYHDGHIDAEEKEVVELDDDTT</sequence>
<dbReference type="Pfam" id="PF17921">
    <property type="entry name" value="Integrase_H2C2"/>
    <property type="match status" value="1"/>
</dbReference>
<reference evidence="4" key="2">
    <citation type="submission" date="2022-01" db="EMBL/GenBank/DDBJ databases">
        <authorList>
            <person name="Yamashiro T."/>
            <person name="Shiraishi A."/>
            <person name="Satake H."/>
            <person name="Nakayama K."/>
        </authorList>
    </citation>
    <scope>NUCLEOTIDE SEQUENCE</scope>
</reference>
<accession>A0ABQ5IAD9</accession>
<evidence type="ECO:0000313" key="4">
    <source>
        <dbReference type="EMBL" id="GJT96432.1"/>
    </source>
</evidence>
<gene>
    <name evidence="4" type="ORF">Tco_1091950</name>
</gene>
<dbReference type="Gene3D" id="3.30.420.10">
    <property type="entry name" value="Ribonuclease H-like superfamily/Ribonuclease H"/>
    <property type="match status" value="1"/>
</dbReference>
<dbReference type="InterPro" id="IPR012337">
    <property type="entry name" value="RNaseH-like_sf"/>
</dbReference>
<feature type="domain" description="Integrase catalytic" evidence="3">
    <location>
        <begin position="537"/>
        <end position="715"/>
    </location>
</feature>
<dbReference type="Gene3D" id="3.10.20.370">
    <property type="match status" value="1"/>
</dbReference>
<dbReference type="InterPro" id="IPR043128">
    <property type="entry name" value="Rev_trsase/Diguanyl_cyclase"/>
</dbReference>
<comment type="caution">
    <text evidence="4">The sequence shown here is derived from an EMBL/GenBank/DDBJ whole genome shotgun (WGS) entry which is preliminary data.</text>
</comment>
<dbReference type="SUPFAM" id="SSF53098">
    <property type="entry name" value="Ribonuclease H-like"/>
    <property type="match status" value="1"/>
</dbReference>
<reference evidence="4" key="1">
    <citation type="journal article" date="2022" name="Int. J. Mol. Sci.">
        <title>Draft Genome of Tanacetum Coccineum: Genomic Comparison of Closely Related Tanacetum-Family Plants.</title>
        <authorList>
            <person name="Yamashiro T."/>
            <person name="Shiraishi A."/>
            <person name="Nakayama K."/>
            <person name="Satake H."/>
        </authorList>
    </citation>
    <scope>NUCLEOTIDE SEQUENCE</scope>
</reference>
<dbReference type="Pfam" id="PF00665">
    <property type="entry name" value="rve"/>
    <property type="match status" value="1"/>
</dbReference>
<dbReference type="InterPro" id="IPR041588">
    <property type="entry name" value="Integrase_H2C2"/>
</dbReference>
<evidence type="ECO:0000256" key="1">
    <source>
        <dbReference type="ARBA" id="ARBA00023268"/>
    </source>
</evidence>